<gene>
    <name evidence="3" type="ORF">FGF68_10030</name>
</gene>
<dbReference type="Pfam" id="PF07883">
    <property type="entry name" value="Cupin_2"/>
    <property type="match status" value="1"/>
</dbReference>
<dbReference type="InterPro" id="IPR011051">
    <property type="entry name" value="RmlC_Cupin_sf"/>
</dbReference>
<dbReference type="InterPro" id="IPR013096">
    <property type="entry name" value="Cupin_2"/>
</dbReference>
<dbReference type="Gene3D" id="2.60.120.10">
    <property type="entry name" value="Jelly Rolls"/>
    <property type="match status" value="1"/>
</dbReference>
<feature type="region of interest" description="Disordered" evidence="1">
    <location>
        <begin position="1"/>
        <end position="27"/>
    </location>
</feature>
<evidence type="ECO:0000256" key="1">
    <source>
        <dbReference type="SAM" id="MobiDB-lite"/>
    </source>
</evidence>
<dbReference type="RefSeq" id="WP_139626930.1">
    <property type="nucleotide sequence ID" value="NZ_VDCI01000011.1"/>
</dbReference>
<protein>
    <submittedName>
        <fullName evidence="3">Cupin domain-containing protein</fullName>
    </submittedName>
</protein>
<dbReference type="Proteomes" id="UP000309544">
    <property type="component" value="Unassembled WGS sequence"/>
</dbReference>
<dbReference type="SUPFAM" id="SSF51182">
    <property type="entry name" value="RmlC-like cupins"/>
    <property type="match status" value="1"/>
</dbReference>
<comment type="caution">
    <text evidence="3">The sequence shown here is derived from an EMBL/GenBank/DDBJ whole genome shotgun (WGS) entry which is preliminary data.</text>
</comment>
<sequence length="120" mass="13233">MPSPTRQVSARFSASDRTEEQGSCGKRIPLLKEESGYRFAVSEVSIAGARPHFHKTSWELYIVKHGRGYLELDGQRCAVSEGDVIEIPPGIVHRAGTDKTMDVYVVMSPPGSEDGDIHYV</sequence>
<feature type="compositionally biased region" description="Polar residues" evidence="1">
    <location>
        <begin position="1"/>
        <end position="12"/>
    </location>
</feature>
<reference evidence="3 4" key="1">
    <citation type="submission" date="2019-05" db="EMBL/GenBank/DDBJ databases">
        <title>Draft Whole-Genome sequence of the green sulfur bacterium Prosthecochloris vibrioformis DSM 260.</title>
        <authorList>
            <person name="Meyer T.E."/>
            <person name="Kyndt J.A."/>
        </authorList>
    </citation>
    <scope>NUCLEOTIDE SEQUENCE [LARGE SCALE GENOMIC DNA]</scope>
    <source>
        <strain evidence="3 4">DSM 260</strain>
    </source>
</reference>
<accession>A0A5C4RSY5</accession>
<organism evidence="3 4">
    <name type="scientific">Prosthecochloris vibrioformis</name>
    <name type="common">Chlorobium vibrioforme</name>
    <dbReference type="NCBI Taxonomy" id="1098"/>
    <lineage>
        <taxon>Bacteria</taxon>
        <taxon>Pseudomonadati</taxon>
        <taxon>Chlorobiota</taxon>
        <taxon>Chlorobiia</taxon>
        <taxon>Chlorobiales</taxon>
        <taxon>Chlorobiaceae</taxon>
        <taxon>Prosthecochloris</taxon>
    </lineage>
</organism>
<evidence type="ECO:0000313" key="3">
    <source>
        <dbReference type="EMBL" id="TNJ34168.1"/>
    </source>
</evidence>
<dbReference type="EMBL" id="VDCI01000011">
    <property type="protein sequence ID" value="TNJ34168.1"/>
    <property type="molecule type" value="Genomic_DNA"/>
</dbReference>
<proteinExistence type="predicted"/>
<evidence type="ECO:0000259" key="2">
    <source>
        <dbReference type="Pfam" id="PF07883"/>
    </source>
</evidence>
<feature type="domain" description="Cupin type-2" evidence="2">
    <location>
        <begin position="49"/>
        <end position="106"/>
    </location>
</feature>
<evidence type="ECO:0000313" key="4">
    <source>
        <dbReference type="Proteomes" id="UP000309544"/>
    </source>
</evidence>
<keyword evidence="4" id="KW-1185">Reference proteome</keyword>
<dbReference type="InterPro" id="IPR014710">
    <property type="entry name" value="RmlC-like_jellyroll"/>
</dbReference>
<dbReference type="AlphaFoldDB" id="A0A5C4RSY5"/>
<name>A0A5C4RSY5_PROVB</name>